<protein>
    <recommendedName>
        <fullName evidence="3">Sfi1 spindle body domain-containing protein</fullName>
    </recommendedName>
</protein>
<evidence type="ECO:0008006" key="3">
    <source>
        <dbReference type="Google" id="ProtNLM"/>
    </source>
</evidence>
<dbReference type="InterPro" id="IPR040521">
    <property type="entry name" value="KDZ"/>
</dbReference>
<sequence>MLHMLWPSEGRGSVERRLSLAHLEWLFAEIAGDDARIGLLYDVACNFEAHLQRRGLLLSKIEQGQLKCALAIFHAFAHSWQCQLEYNPRRRNRLVESATRHETLKRGISRKARELVGLDREEELQCFRRVHEALCNLQRQVIAYRMTVEPILKTRSGAMERLDQWREQAGQLSERRVEGYDRAVEHCAKNFPSRQPPQLARSVQEVLAKKPDDPFWSDILFEAKNAAWAYERTCQLGQ</sequence>
<gene>
    <name evidence="1" type="ORF">I306_02555</name>
</gene>
<evidence type="ECO:0000313" key="2">
    <source>
        <dbReference type="Proteomes" id="UP000054272"/>
    </source>
</evidence>
<organism evidence="1 2">
    <name type="scientific">Cryptococcus gattii EJB2</name>
    <dbReference type="NCBI Taxonomy" id="1296103"/>
    <lineage>
        <taxon>Eukaryota</taxon>
        <taxon>Fungi</taxon>
        <taxon>Dikarya</taxon>
        <taxon>Basidiomycota</taxon>
        <taxon>Agaricomycotina</taxon>
        <taxon>Tremellomycetes</taxon>
        <taxon>Tremellales</taxon>
        <taxon>Cryptococcaceae</taxon>
        <taxon>Cryptococcus</taxon>
        <taxon>Cryptococcus gattii species complex</taxon>
    </lineage>
</organism>
<evidence type="ECO:0000313" key="1">
    <source>
        <dbReference type="EMBL" id="KIR80577.1"/>
    </source>
</evidence>
<proteinExistence type="predicted"/>
<dbReference type="PANTHER" id="PTHR33096:SF1">
    <property type="entry name" value="CXC1-LIKE CYSTEINE CLUSTER ASSOCIATED WITH KDZ TRANSPOSASES DOMAIN-CONTAINING PROTEIN"/>
    <property type="match status" value="1"/>
</dbReference>
<reference evidence="1 2" key="1">
    <citation type="submission" date="2015-01" db="EMBL/GenBank/DDBJ databases">
        <title>The Genome Sequence of Cryptococcus gattii EJB2.</title>
        <authorList>
            <consortium name="The Broad Institute Genomics Platform"/>
            <person name="Cuomo C."/>
            <person name="Litvintseva A."/>
            <person name="Chen Y."/>
            <person name="Heitman J."/>
            <person name="Sun S."/>
            <person name="Springer D."/>
            <person name="Dromer F."/>
            <person name="Young S."/>
            <person name="Zeng Q."/>
            <person name="Gargeya S."/>
            <person name="Abouelleil A."/>
            <person name="Alvarado L."/>
            <person name="Chapman S.B."/>
            <person name="Gainer-Dewar J."/>
            <person name="Goldberg J."/>
            <person name="Griggs A."/>
            <person name="Gujja S."/>
            <person name="Hansen M."/>
            <person name="Howarth C."/>
            <person name="Imamovic A."/>
            <person name="Larimer J."/>
            <person name="Murphy C."/>
            <person name="Naylor J."/>
            <person name="Pearson M."/>
            <person name="Priest M."/>
            <person name="Roberts A."/>
            <person name="Saif S."/>
            <person name="Shea T."/>
            <person name="Sykes S."/>
            <person name="Wortman J."/>
            <person name="Nusbaum C."/>
            <person name="Birren B."/>
        </authorList>
    </citation>
    <scope>NUCLEOTIDE SEQUENCE [LARGE SCALE GENOMIC DNA]</scope>
    <source>
        <strain evidence="1 2">EJB2</strain>
    </source>
</reference>
<dbReference type="Proteomes" id="UP000054272">
    <property type="component" value="Unassembled WGS sequence"/>
</dbReference>
<dbReference type="Pfam" id="PF18758">
    <property type="entry name" value="KDZ"/>
    <property type="match status" value="1"/>
</dbReference>
<dbReference type="PANTHER" id="PTHR33096">
    <property type="entry name" value="CXC2 DOMAIN-CONTAINING PROTEIN"/>
    <property type="match status" value="1"/>
</dbReference>
<accession>A0ABR5BY55</accession>
<keyword evidence="2" id="KW-1185">Reference proteome</keyword>
<dbReference type="EMBL" id="KN848631">
    <property type="protein sequence ID" value="KIR80577.1"/>
    <property type="molecule type" value="Genomic_DNA"/>
</dbReference>
<name>A0ABR5BY55_9TREE</name>